<dbReference type="InterPro" id="IPR020897">
    <property type="entry name" value="Synapsin_pre-ATP-grasp_dom"/>
</dbReference>
<evidence type="ECO:0000313" key="4">
    <source>
        <dbReference type="Proteomes" id="UP000024635"/>
    </source>
</evidence>
<dbReference type="Gene3D" id="3.30.470.20">
    <property type="entry name" value="ATP-grasp fold, B domain"/>
    <property type="match status" value="1"/>
</dbReference>
<dbReference type="SUPFAM" id="SSF52440">
    <property type="entry name" value="PreATP-grasp domain"/>
    <property type="match status" value="1"/>
</dbReference>
<name>A0A016SGS8_9BILA</name>
<protein>
    <recommendedName>
        <fullName evidence="2">ATP-grasp domain-containing protein</fullName>
    </recommendedName>
</protein>
<keyword evidence="1" id="KW-0067">ATP-binding</keyword>
<organism evidence="3 4">
    <name type="scientific">Ancylostoma ceylanicum</name>
    <dbReference type="NCBI Taxonomy" id="53326"/>
    <lineage>
        <taxon>Eukaryota</taxon>
        <taxon>Metazoa</taxon>
        <taxon>Ecdysozoa</taxon>
        <taxon>Nematoda</taxon>
        <taxon>Chromadorea</taxon>
        <taxon>Rhabditida</taxon>
        <taxon>Rhabditina</taxon>
        <taxon>Rhabditomorpha</taxon>
        <taxon>Strongyloidea</taxon>
        <taxon>Ancylostomatidae</taxon>
        <taxon>Ancylostomatinae</taxon>
        <taxon>Ancylostoma</taxon>
    </lineage>
</organism>
<dbReference type="EMBL" id="JARK01001566">
    <property type="protein sequence ID" value="EYB89577.1"/>
    <property type="molecule type" value="Genomic_DNA"/>
</dbReference>
<dbReference type="PANTHER" id="PTHR10841:SF17">
    <property type="entry name" value="SYNAPSIN"/>
    <property type="match status" value="1"/>
</dbReference>
<dbReference type="InterPro" id="IPR020898">
    <property type="entry name" value="Synapsin_ATP-bd_dom"/>
</dbReference>
<dbReference type="Pfam" id="PF02750">
    <property type="entry name" value="Synapsin_C"/>
    <property type="match status" value="1"/>
</dbReference>
<evidence type="ECO:0000313" key="3">
    <source>
        <dbReference type="EMBL" id="EYB89577.1"/>
    </source>
</evidence>
<dbReference type="InterPro" id="IPR013815">
    <property type="entry name" value="ATP_grasp_subdomain_1"/>
</dbReference>
<keyword evidence="4" id="KW-1185">Reference proteome</keyword>
<sequence length="485" mass="54032">MYFLVTKQGERQTTAASAPTSPARSSESLAAAIERSLLHDRSRGAPVMPPDAKVLLIIDNHVVDWSKYFRNPNDFPIRVEQADFPELDVLCTEHSLTIEINQNGRDPRYGIVYIHSSFKLGSEASKIADDRAQAWPLSPSSLVDFSSRLGSTLGSTGSSSFRCRTFCPQAAFVGPSATHSPQSKTILRSMIAAGIPFVNSHTSMIAFMDKNNLKKQLRKLVLADNSRIPIIPTIHYPHFHRFHQPTTFPVVISVNEGYQGIGKIKVNSNEELCDVEGMLQIMGKGDTEVEVEPFIELKYDLHVQKIGNDIKTFLRRGISKNWKSNVGSSVLEQIPTNERHRQYLHAICEHVGRMSICSIDILVSKDGREYVHDINDVIALFGESQEDDRRSAAALLRAILAPPPRLPSRPSMEHVARHRDGRIPQHNSAQHNNVQRAPSIEKKPAELIEKKELKEQASVTSQSSFADDTMGQLKRTFAGIFGDVG</sequence>
<dbReference type="SUPFAM" id="SSF56059">
    <property type="entry name" value="Glutathione synthetase ATP-binding domain-like"/>
    <property type="match status" value="1"/>
</dbReference>
<keyword evidence="1" id="KW-0547">Nucleotide-binding</keyword>
<evidence type="ECO:0000256" key="1">
    <source>
        <dbReference type="PROSITE-ProRule" id="PRU00409"/>
    </source>
</evidence>
<dbReference type="OrthoDB" id="10249572at2759"/>
<dbReference type="Proteomes" id="UP000024635">
    <property type="component" value="Unassembled WGS sequence"/>
</dbReference>
<feature type="domain" description="ATP-grasp" evidence="2">
    <location>
        <begin position="220"/>
        <end position="400"/>
    </location>
</feature>
<dbReference type="STRING" id="53326.A0A016SGS8"/>
<comment type="caution">
    <text evidence="3">The sequence shown here is derived from an EMBL/GenBank/DDBJ whole genome shotgun (WGS) entry which is preliminary data.</text>
</comment>
<dbReference type="GO" id="GO:0046872">
    <property type="term" value="F:metal ion binding"/>
    <property type="evidence" value="ECO:0007669"/>
    <property type="project" value="InterPro"/>
</dbReference>
<dbReference type="GO" id="GO:0005524">
    <property type="term" value="F:ATP binding"/>
    <property type="evidence" value="ECO:0007669"/>
    <property type="project" value="UniProtKB-UniRule"/>
</dbReference>
<proteinExistence type="predicted"/>
<dbReference type="GO" id="GO:0007269">
    <property type="term" value="P:neurotransmitter secretion"/>
    <property type="evidence" value="ECO:0007669"/>
    <property type="project" value="TreeGrafter"/>
</dbReference>
<accession>A0A016SGS8</accession>
<dbReference type="Gene3D" id="3.30.1490.20">
    <property type="entry name" value="ATP-grasp fold, A domain"/>
    <property type="match status" value="1"/>
</dbReference>
<dbReference type="PANTHER" id="PTHR10841">
    <property type="entry name" value="SYNAPSIN"/>
    <property type="match status" value="1"/>
</dbReference>
<dbReference type="Pfam" id="PF02078">
    <property type="entry name" value="Synapsin"/>
    <property type="match status" value="1"/>
</dbReference>
<dbReference type="InterPro" id="IPR016185">
    <property type="entry name" value="PreATP-grasp_dom_sf"/>
</dbReference>
<dbReference type="AlphaFoldDB" id="A0A016SGS8"/>
<dbReference type="Gene3D" id="3.40.50.20">
    <property type="match status" value="1"/>
</dbReference>
<reference evidence="4" key="1">
    <citation type="journal article" date="2015" name="Nat. Genet.">
        <title>The genome and transcriptome of the zoonotic hookworm Ancylostoma ceylanicum identify infection-specific gene families.</title>
        <authorList>
            <person name="Schwarz E.M."/>
            <person name="Hu Y."/>
            <person name="Antoshechkin I."/>
            <person name="Miller M.M."/>
            <person name="Sternberg P.W."/>
            <person name="Aroian R.V."/>
        </authorList>
    </citation>
    <scope>NUCLEOTIDE SEQUENCE</scope>
    <source>
        <strain evidence="4">HY135</strain>
    </source>
</reference>
<gene>
    <name evidence="3" type="primary">Acey_s0230.g2967</name>
    <name evidence="3" type="synonym">Acey-snn-1</name>
    <name evidence="3" type="ORF">Y032_0230g2967</name>
</gene>
<dbReference type="PROSITE" id="PS50975">
    <property type="entry name" value="ATP_GRASP"/>
    <property type="match status" value="1"/>
</dbReference>
<dbReference type="GO" id="GO:0030672">
    <property type="term" value="C:synaptic vesicle membrane"/>
    <property type="evidence" value="ECO:0007669"/>
    <property type="project" value="TreeGrafter"/>
</dbReference>
<dbReference type="InterPro" id="IPR011761">
    <property type="entry name" value="ATP-grasp"/>
</dbReference>
<evidence type="ECO:0000259" key="2">
    <source>
        <dbReference type="PROSITE" id="PS50975"/>
    </source>
</evidence>